<reference evidence="10 11" key="1">
    <citation type="journal article" date="2023" name="Sci. Data">
        <title>Genome assembly of the Korean intertidal mud-creeper Batillaria attramentaria.</title>
        <authorList>
            <person name="Patra A.K."/>
            <person name="Ho P.T."/>
            <person name="Jun S."/>
            <person name="Lee S.J."/>
            <person name="Kim Y."/>
            <person name="Won Y.J."/>
        </authorList>
    </citation>
    <scope>NUCLEOTIDE SEQUENCE [LARGE SCALE GENOMIC DNA]</scope>
    <source>
        <strain evidence="10">Wonlab-2016</strain>
    </source>
</reference>
<dbReference type="InterPro" id="IPR005331">
    <property type="entry name" value="Sulfotransferase"/>
</dbReference>
<dbReference type="EMBL" id="JACVVK020000111">
    <property type="protein sequence ID" value="KAK7491719.1"/>
    <property type="molecule type" value="Genomic_DNA"/>
</dbReference>
<proteinExistence type="inferred from homology"/>
<dbReference type="PANTHER" id="PTHR12137">
    <property type="entry name" value="CARBOHYDRATE SULFOTRANSFERASE"/>
    <property type="match status" value="1"/>
</dbReference>
<comment type="subcellular location">
    <subcellularLocation>
        <location evidence="1 9">Golgi apparatus membrane</location>
        <topology evidence="1 9">Single-pass type II membrane protein</topology>
    </subcellularLocation>
</comment>
<dbReference type="GO" id="GO:0000139">
    <property type="term" value="C:Golgi membrane"/>
    <property type="evidence" value="ECO:0007669"/>
    <property type="project" value="UniProtKB-SubCell"/>
</dbReference>
<evidence type="ECO:0000256" key="9">
    <source>
        <dbReference type="RuleBase" id="RU364020"/>
    </source>
</evidence>
<dbReference type="Proteomes" id="UP001519460">
    <property type="component" value="Unassembled WGS sequence"/>
</dbReference>
<keyword evidence="4" id="KW-0812">Transmembrane</keyword>
<evidence type="ECO:0000256" key="1">
    <source>
        <dbReference type="ARBA" id="ARBA00004323"/>
    </source>
</evidence>
<evidence type="ECO:0000256" key="2">
    <source>
        <dbReference type="ARBA" id="ARBA00006339"/>
    </source>
</evidence>
<evidence type="ECO:0000313" key="10">
    <source>
        <dbReference type="EMBL" id="KAK7491719.1"/>
    </source>
</evidence>
<evidence type="ECO:0000256" key="5">
    <source>
        <dbReference type="ARBA" id="ARBA00022989"/>
    </source>
</evidence>
<sequence>MGCAVTSACFSFRQVQGLFAAVGIKTREELAAEEEEDRVRRRFEERLATLQTACQRYANFKVFKRIIIKLTSLSYHTPDGNVTVEYCPIQKTASTTWRRLLKDIERDEITSPLSINQTEKIAFAFVREPYMRLLSAYTDKLFSPNPMFWNEFGKYIVRLFRKNPSQESLRCGHDITFAEFVKYIIHSQRTGMNRNGHFVPTHDHCYWCRREYQYIGHLETINEDMPFILKAIKSHINYTKDFDKLTIEGNAQMVFNHFISGVLRCMTLEDASRRLWKKWQVRGIISKTEQFPLKLEQTDNITVELFKDVAMEALSRSRNKPEIKEQKKEALREAFSSVPFLDVLKLQKLLSLDFEMFGFDSSPLEIFGETSDLDDSGFSYFKIH</sequence>
<name>A0ABD0KX42_9CAEN</name>
<keyword evidence="8 9" id="KW-0325">Glycoprotein</keyword>
<dbReference type="InterPro" id="IPR018011">
    <property type="entry name" value="Carb_sulfotrans_8-10"/>
</dbReference>
<protein>
    <recommendedName>
        <fullName evidence="9">Carbohydrate sulfotransferase</fullName>
        <ecNumber evidence="9">2.8.2.-</ecNumber>
    </recommendedName>
</protein>
<evidence type="ECO:0000256" key="3">
    <source>
        <dbReference type="ARBA" id="ARBA00022679"/>
    </source>
</evidence>
<evidence type="ECO:0000256" key="6">
    <source>
        <dbReference type="ARBA" id="ARBA00023034"/>
    </source>
</evidence>
<evidence type="ECO:0000256" key="8">
    <source>
        <dbReference type="ARBA" id="ARBA00023180"/>
    </source>
</evidence>
<comment type="caution">
    <text evidence="10">The sequence shown here is derived from an EMBL/GenBank/DDBJ whole genome shotgun (WGS) entry which is preliminary data.</text>
</comment>
<evidence type="ECO:0000313" key="11">
    <source>
        <dbReference type="Proteomes" id="UP001519460"/>
    </source>
</evidence>
<accession>A0ABD0KX42</accession>
<dbReference type="AlphaFoldDB" id="A0ABD0KX42"/>
<comment type="similarity">
    <text evidence="2 9">Belongs to the sulfotransferase 2 family.</text>
</comment>
<dbReference type="EC" id="2.8.2.-" evidence="9"/>
<dbReference type="Pfam" id="PF03567">
    <property type="entry name" value="Sulfotransfer_2"/>
    <property type="match status" value="1"/>
</dbReference>
<keyword evidence="3 9" id="KW-0808">Transferase</keyword>
<keyword evidence="6 9" id="KW-0333">Golgi apparatus</keyword>
<keyword evidence="9" id="KW-0119">Carbohydrate metabolism</keyword>
<evidence type="ECO:0000256" key="4">
    <source>
        <dbReference type="ARBA" id="ARBA00022692"/>
    </source>
</evidence>
<keyword evidence="11" id="KW-1185">Reference proteome</keyword>
<keyword evidence="9" id="KW-0735">Signal-anchor</keyword>
<evidence type="ECO:0000256" key="7">
    <source>
        <dbReference type="ARBA" id="ARBA00023136"/>
    </source>
</evidence>
<dbReference type="PANTHER" id="PTHR12137:SF54">
    <property type="entry name" value="CARBOHYDRATE SULFOTRANSFERASE"/>
    <property type="match status" value="1"/>
</dbReference>
<organism evidence="10 11">
    <name type="scientific">Batillaria attramentaria</name>
    <dbReference type="NCBI Taxonomy" id="370345"/>
    <lineage>
        <taxon>Eukaryota</taxon>
        <taxon>Metazoa</taxon>
        <taxon>Spiralia</taxon>
        <taxon>Lophotrochozoa</taxon>
        <taxon>Mollusca</taxon>
        <taxon>Gastropoda</taxon>
        <taxon>Caenogastropoda</taxon>
        <taxon>Sorbeoconcha</taxon>
        <taxon>Cerithioidea</taxon>
        <taxon>Batillariidae</taxon>
        <taxon>Batillaria</taxon>
    </lineage>
</organism>
<gene>
    <name evidence="10" type="ORF">BaRGS_00016975</name>
</gene>
<keyword evidence="5" id="KW-1133">Transmembrane helix</keyword>
<keyword evidence="7" id="KW-0472">Membrane</keyword>
<dbReference type="GO" id="GO:0008146">
    <property type="term" value="F:sulfotransferase activity"/>
    <property type="evidence" value="ECO:0007669"/>
    <property type="project" value="UniProtKB-ARBA"/>
</dbReference>